<gene>
    <name evidence="2" type="ORF">BL253_31395</name>
</gene>
<dbReference type="InterPro" id="IPR008792">
    <property type="entry name" value="PQQD"/>
</dbReference>
<dbReference type="EMBL" id="MOMC01000076">
    <property type="protein sequence ID" value="ONH24007.1"/>
    <property type="molecule type" value="Genomic_DNA"/>
</dbReference>
<sequence>MLDSYRQAPPHREPATDGPARPAPADGRAEAPPPRPDDLDEVRIGPGVHNADLDDEIVLLHPADGSYFALNETGAYLWRQLGTAAVPRGAAVRRAAAAVTDRWLVEASEAERDLHELLDELLRRGLVVLAPQPA</sequence>
<organism evidence="2 3">
    <name type="scientific">Pseudofrankia asymbiotica</name>
    <dbReference type="NCBI Taxonomy" id="1834516"/>
    <lineage>
        <taxon>Bacteria</taxon>
        <taxon>Bacillati</taxon>
        <taxon>Actinomycetota</taxon>
        <taxon>Actinomycetes</taxon>
        <taxon>Frankiales</taxon>
        <taxon>Frankiaceae</taxon>
        <taxon>Pseudofrankia</taxon>
    </lineage>
</organism>
<dbReference type="Proteomes" id="UP000188929">
    <property type="component" value="Unassembled WGS sequence"/>
</dbReference>
<proteinExistence type="predicted"/>
<evidence type="ECO:0000313" key="3">
    <source>
        <dbReference type="Proteomes" id="UP000188929"/>
    </source>
</evidence>
<dbReference type="Pfam" id="PF05402">
    <property type="entry name" value="PqqD"/>
    <property type="match status" value="1"/>
</dbReference>
<dbReference type="RefSeq" id="WP_076821088.1">
    <property type="nucleotide sequence ID" value="NZ_MOMC01000076.1"/>
</dbReference>
<reference evidence="3" key="1">
    <citation type="submission" date="2016-10" db="EMBL/GenBank/DDBJ databases">
        <title>Frankia sp. NRRL B-16386 Genome sequencing.</title>
        <authorList>
            <person name="Ghodhbane-Gtari F."/>
            <person name="Swanson E."/>
            <person name="Gueddou A."/>
            <person name="Hezbri K."/>
            <person name="Ktari K."/>
            <person name="Nouioui I."/>
            <person name="Morris K."/>
            <person name="Simpson S."/>
            <person name="Abebe-Akele F."/>
            <person name="Thomas K."/>
            <person name="Gtari M."/>
            <person name="Tisa L.S."/>
        </authorList>
    </citation>
    <scope>NUCLEOTIDE SEQUENCE [LARGE SCALE GENOMIC DNA]</scope>
    <source>
        <strain evidence="3">NRRL B-16386</strain>
    </source>
</reference>
<dbReference type="InterPro" id="IPR041881">
    <property type="entry name" value="PqqD_sf"/>
</dbReference>
<evidence type="ECO:0008006" key="4">
    <source>
        <dbReference type="Google" id="ProtNLM"/>
    </source>
</evidence>
<feature type="region of interest" description="Disordered" evidence="1">
    <location>
        <begin position="1"/>
        <end position="47"/>
    </location>
</feature>
<evidence type="ECO:0000256" key="1">
    <source>
        <dbReference type="SAM" id="MobiDB-lite"/>
    </source>
</evidence>
<name>A0A1V2I291_9ACTN</name>
<keyword evidence="3" id="KW-1185">Reference proteome</keyword>
<protein>
    <recommendedName>
        <fullName evidence="4">PqqD family protein</fullName>
    </recommendedName>
</protein>
<dbReference type="Gene3D" id="1.10.10.1150">
    <property type="entry name" value="Coenzyme PQQ synthesis protein D (PqqD)"/>
    <property type="match status" value="1"/>
</dbReference>
<accession>A0A1V2I291</accession>
<feature type="compositionally biased region" description="Low complexity" evidence="1">
    <location>
        <begin position="16"/>
        <end position="26"/>
    </location>
</feature>
<comment type="caution">
    <text evidence="2">The sequence shown here is derived from an EMBL/GenBank/DDBJ whole genome shotgun (WGS) entry which is preliminary data.</text>
</comment>
<dbReference type="AlphaFoldDB" id="A0A1V2I291"/>
<dbReference type="STRING" id="1834516.BL253_31395"/>
<evidence type="ECO:0000313" key="2">
    <source>
        <dbReference type="EMBL" id="ONH24007.1"/>
    </source>
</evidence>
<dbReference type="OrthoDB" id="3218557at2"/>